<evidence type="ECO:0000313" key="4">
    <source>
        <dbReference type="Proteomes" id="UP000198531"/>
    </source>
</evidence>
<keyword evidence="1" id="KW-0812">Transmembrane</keyword>
<organism evidence="3 4">
    <name type="scientific">Halogeometricum rufum</name>
    <dbReference type="NCBI Taxonomy" id="553469"/>
    <lineage>
        <taxon>Archaea</taxon>
        <taxon>Methanobacteriati</taxon>
        <taxon>Methanobacteriota</taxon>
        <taxon>Stenosarchaea group</taxon>
        <taxon>Halobacteria</taxon>
        <taxon>Halobacteriales</taxon>
        <taxon>Haloferacaceae</taxon>
        <taxon>Halogeometricum</taxon>
    </lineage>
</organism>
<dbReference type="GO" id="GO:0080120">
    <property type="term" value="P:CAAX-box protein maturation"/>
    <property type="evidence" value="ECO:0007669"/>
    <property type="project" value="UniProtKB-ARBA"/>
</dbReference>
<dbReference type="STRING" id="553469.SAMN04487947_3425"/>
<keyword evidence="3" id="KW-0645">Protease</keyword>
<dbReference type="PANTHER" id="PTHR35797">
    <property type="entry name" value="PROTEASE-RELATED"/>
    <property type="match status" value="1"/>
</dbReference>
<dbReference type="InterPro" id="IPR003675">
    <property type="entry name" value="Rce1/LyrA-like_dom"/>
</dbReference>
<evidence type="ECO:0000313" key="3">
    <source>
        <dbReference type="EMBL" id="SFR67437.1"/>
    </source>
</evidence>
<gene>
    <name evidence="3" type="ORF">SAMN04487947_3425</name>
</gene>
<dbReference type="GO" id="GO:0004175">
    <property type="term" value="F:endopeptidase activity"/>
    <property type="evidence" value="ECO:0007669"/>
    <property type="project" value="UniProtKB-ARBA"/>
</dbReference>
<dbReference type="AlphaFoldDB" id="A0A1I6IKY8"/>
<feature type="transmembrane region" description="Helical" evidence="1">
    <location>
        <begin position="260"/>
        <end position="281"/>
    </location>
</feature>
<dbReference type="OrthoDB" id="28575at2157"/>
<reference evidence="4" key="1">
    <citation type="submission" date="2016-10" db="EMBL/GenBank/DDBJ databases">
        <authorList>
            <person name="Varghese N."/>
            <person name="Submissions S."/>
        </authorList>
    </citation>
    <scope>NUCLEOTIDE SEQUENCE [LARGE SCALE GENOMIC DNA]</scope>
    <source>
        <strain evidence="4">CGMCC 1.7736</strain>
    </source>
</reference>
<feature type="transmembrane region" description="Helical" evidence="1">
    <location>
        <begin position="138"/>
        <end position="160"/>
    </location>
</feature>
<feature type="transmembrane region" description="Helical" evidence="1">
    <location>
        <begin position="63"/>
        <end position="82"/>
    </location>
</feature>
<dbReference type="EMBL" id="FOYT01000003">
    <property type="protein sequence ID" value="SFR67437.1"/>
    <property type="molecule type" value="Genomic_DNA"/>
</dbReference>
<feature type="transmembrane region" description="Helical" evidence="1">
    <location>
        <begin position="103"/>
        <end position="126"/>
    </location>
</feature>
<dbReference type="RefSeq" id="WP_089809853.1">
    <property type="nucleotide sequence ID" value="NZ_FOYT01000003.1"/>
</dbReference>
<keyword evidence="4" id="KW-1185">Reference proteome</keyword>
<keyword evidence="1" id="KW-0472">Membrane</keyword>
<feature type="transmembrane region" description="Helical" evidence="1">
    <location>
        <begin position="28"/>
        <end position="51"/>
    </location>
</feature>
<name>A0A1I6IKY8_9EURY</name>
<feature type="transmembrane region" description="Helical" evidence="1">
    <location>
        <begin position="230"/>
        <end position="248"/>
    </location>
</feature>
<sequence>MPDDASDSSFARDAESVRRKRAVAEEDAALRAFGLFLAGTLAFSWGLWSLLLTDAVPASATGLLARVGGFGPFVGSVLALWASGWRVRDWLRANVRLRLPLRWYGFALVLPPVFVALAGLVHATAFGASFDLDAVNPLWFYPVAVVVVFFVGGGQEELGWRAFAVPALQQRFSAATASLGVGAVWALWHLPLFLLPVSPQSDLPLGPYVVAVLAVSVVFTWLYNASGSVFVPMLLHAGINPIGGYFPTGGVEAIRTVTGYGSYALVVACAAAVVLAVYGPARLSNGPRVRLLDIVARAPEEER</sequence>
<accession>A0A1I6IKY8</accession>
<keyword evidence="3" id="KW-0378">Hydrolase</keyword>
<proteinExistence type="predicted"/>
<evidence type="ECO:0000259" key="2">
    <source>
        <dbReference type="Pfam" id="PF02517"/>
    </source>
</evidence>
<protein>
    <submittedName>
        <fullName evidence="3">Membrane protease YdiL, CAAX protease family</fullName>
    </submittedName>
</protein>
<dbReference type="GO" id="GO:0006508">
    <property type="term" value="P:proteolysis"/>
    <property type="evidence" value="ECO:0007669"/>
    <property type="project" value="UniProtKB-KW"/>
</dbReference>
<dbReference type="InterPro" id="IPR042150">
    <property type="entry name" value="MmRce1-like"/>
</dbReference>
<keyword evidence="1" id="KW-1133">Transmembrane helix</keyword>
<dbReference type="Pfam" id="PF02517">
    <property type="entry name" value="Rce1-like"/>
    <property type="match status" value="1"/>
</dbReference>
<dbReference type="PANTHER" id="PTHR35797:SF1">
    <property type="entry name" value="PROTEASE"/>
    <property type="match status" value="1"/>
</dbReference>
<feature type="transmembrane region" description="Helical" evidence="1">
    <location>
        <begin position="205"/>
        <end position="223"/>
    </location>
</feature>
<dbReference type="Proteomes" id="UP000198531">
    <property type="component" value="Unassembled WGS sequence"/>
</dbReference>
<feature type="domain" description="CAAX prenyl protease 2/Lysostaphin resistance protein A-like" evidence="2">
    <location>
        <begin position="141"/>
        <end position="240"/>
    </location>
</feature>
<feature type="transmembrane region" description="Helical" evidence="1">
    <location>
        <begin position="172"/>
        <end position="193"/>
    </location>
</feature>
<evidence type="ECO:0000256" key="1">
    <source>
        <dbReference type="SAM" id="Phobius"/>
    </source>
</evidence>